<dbReference type="InterPro" id="IPR013784">
    <property type="entry name" value="Carb-bd-like_fold"/>
</dbReference>
<dbReference type="Pfam" id="PF10633">
    <property type="entry name" value="NPCBM_assoc"/>
    <property type="match status" value="1"/>
</dbReference>
<proteinExistence type="predicted"/>
<reference evidence="4" key="1">
    <citation type="journal article" date="2019" name="Int. J. Syst. Evol. Microbiol.">
        <title>The Global Catalogue of Microorganisms (GCM) 10K type strain sequencing project: providing services to taxonomists for standard genome sequencing and annotation.</title>
        <authorList>
            <consortium name="The Broad Institute Genomics Platform"/>
            <consortium name="The Broad Institute Genome Sequencing Center for Infectious Disease"/>
            <person name="Wu L."/>
            <person name="Ma J."/>
        </authorList>
    </citation>
    <scope>NUCLEOTIDE SEQUENCE [LARGE SCALE GENOMIC DNA]</scope>
    <source>
        <strain evidence="4">CCUG 55995</strain>
    </source>
</reference>
<evidence type="ECO:0000313" key="3">
    <source>
        <dbReference type="EMBL" id="MFC4638726.1"/>
    </source>
</evidence>
<dbReference type="InterPro" id="IPR018905">
    <property type="entry name" value="A-galactase_NEW3"/>
</dbReference>
<keyword evidence="4" id="KW-1185">Reference proteome</keyword>
<gene>
    <name evidence="3" type="ORF">ACFO0D_10275</name>
</gene>
<feature type="domain" description="Alpha-galactosidase NEW3" evidence="2">
    <location>
        <begin position="51"/>
        <end position="103"/>
    </location>
</feature>
<dbReference type="EMBL" id="JBHSEI010000007">
    <property type="protein sequence ID" value="MFC4638726.1"/>
    <property type="molecule type" value="Genomic_DNA"/>
</dbReference>
<organism evidence="3 4">
    <name type="scientific">Deinococcus hohokamensis</name>
    <dbReference type="NCBI Taxonomy" id="309883"/>
    <lineage>
        <taxon>Bacteria</taxon>
        <taxon>Thermotogati</taxon>
        <taxon>Deinococcota</taxon>
        <taxon>Deinococci</taxon>
        <taxon>Deinococcales</taxon>
        <taxon>Deinococcaceae</taxon>
        <taxon>Deinococcus</taxon>
    </lineage>
</organism>
<dbReference type="Gene3D" id="2.60.40.10">
    <property type="entry name" value="Immunoglobulins"/>
    <property type="match status" value="1"/>
</dbReference>
<feature type="signal peptide" evidence="1">
    <location>
        <begin position="1"/>
        <end position="18"/>
    </location>
</feature>
<keyword evidence="1" id="KW-0732">Signal</keyword>
<dbReference type="RefSeq" id="WP_380061734.1">
    <property type="nucleotide sequence ID" value="NZ_JBHSEI010000007.1"/>
</dbReference>
<evidence type="ECO:0000259" key="2">
    <source>
        <dbReference type="Pfam" id="PF10633"/>
    </source>
</evidence>
<comment type="caution">
    <text evidence="3">The sequence shown here is derived from an EMBL/GenBank/DDBJ whole genome shotgun (WGS) entry which is preliminary data.</text>
</comment>
<name>A0ABV9I8T0_9DEIO</name>
<dbReference type="InterPro" id="IPR013783">
    <property type="entry name" value="Ig-like_fold"/>
</dbReference>
<feature type="chain" id="PRO_5045180863" evidence="1">
    <location>
        <begin position="19"/>
        <end position="803"/>
    </location>
</feature>
<dbReference type="SUPFAM" id="SSF49452">
    <property type="entry name" value="Starch-binding domain-like"/>
    <property type="match status" value="1"/>
</dbReference>
<dbReference type="Proteomes" id="UP001595952">
    <property type="component" value="Unassembled WGS sequence"/>
</dbReference>
<evidence type="ECO:0000313" key="4">
    <source>
        <dbReference type="Proteomes" id="UP001595952"/>
    </source>
</evidence>
<accession>A0ABV9I8T0</accession>
<protein>
    <submittedName>
        <fullName evidence="3">NEW3 domain-containing protein</fullName>
    </submittedName>
</protein>
<evidence type="ECO:0000256" key="1">
    <source>
        <dbReference type="SAM" id="SignalP"/>
    </source>
</evidence>
<sequence>MRRALLALTLLLTSGAQALRLSAPAGEQTVSAAEPVTLSFQIYNDTPAEWSGTPSLDLQPGWGVLFAPEALQLAPGETQVVLLPVTAPARAAAGVYSVTLKAENLRATALLRIAPRRDVSVQALAGDRVVLDGKVDTSFQVVNSGNMSETLDLSADPLGLKVNPARVTLAPGASATVAVTGTLPPSKDTTHRITLKVQGQGGLTRTARSTSVALLTELPLAERALTMRGQARFSVGPSAHAHLALSGRVHPSVPGTVDLTVSDQTWRVRYQEQAFTVTAGHLTHAGLALQPGASLLGVGGTLRQGLWRAEASAGTDQGAFAGGLTVGYTGLQVGGSLGLVTSPRGTTLAADVSGRGSNLRGWASGALDLARSAPKVAFGVAYQDRLNAASFSASYCAPGFLGQTDADLTVKAEARHQFRKDLTGSVSAAYQRDPVTTGAPANVTVAGRLSSGRESLDVSVKANGGQTTDARVNYQKGGWHTSVNWAPDTVVVQTKTAVPLGPVLLRPTVGAQLNLKTATLRPALGLGADWEFQGGTANAGIMSPTSAGGPWTVSGGVNMKVQNADLAVSGALDVGGAQPRTQWRAVLSYPVELVTGRRNDVGRIEGRLQRADGQPLAGLRLRAGQLTTITDAAGRFVFPDVAQGQVQVDLVNRDDAAGLRARPALPLAVTVMGGQTTVVNVQLSPGATVQGRVVLDWPAPEEVAGKLLVPDAPALATLLIRLSGPEASYEAPLAEDGTFSLSGVQPGVYDVLVSIGGKTLLATAHLSTTTLTVPEDGTLQVALPLLPVTQEVQIEDGGELKLK</sequence>